<dbReference type="Proteomes" id="UP001287286">
    <property type="component" value="Unassembled WGS sequence"/>
</dbReference>
<name>A0ABR0BQQ9_PURLI</name>
<evidence type="ECO:0000313" key="1">
    <source>
        <dbReference type="EMBL" id="KAK4086350.1"/>
    </source>
</evidence>
<comment type="caution">
    <text evidence="1">The sequence shown here is derived from an EMBL/GenBank/DDBJ whole genome shotgun (WGS) entry which is preliminary data.</text>
</comment>
<keyword evidence="2" id="KW-1185">Reference proteome</keyword>
<evidence type="ECO:0000313" key="2">
    <source>
        <dbReference type="Proteomes" id="UP001287286"/>
    </source>
</evidence>
<dbReference type="EMBL" id="JAWRVI010000041">
    <property type="protein sequence ID" value="KAK4086350.1"/>
    <property type="molecule type" value="Genomic_DNA"/>
</dbReference>
<accession>A0ABR0BQQ9</accession>
<reference evidence="1 2" key="1">
    <citation type="journal article" date="2024" name="Microbiol. Resour. Announc.">
        <title>Genome annotations for the ascomycete fungi Trichoderma harzianum, Trichoderma aggressivum, and Purpureocillium lilacinum.</title>
        <authorList>
            <person name="Beijen E.P.W."/>
            <person name="Ohm R.A."/>
        </authorList>
    </citation>
    <scope>NUCLEOTIDE SEQUENCE [LARGE SCALE GENOMIC DNA]</scope>
    <source>
        <strain evidence="1 2">CBS 150709</strain>
    </source>
</reference>
<sequence length="217" mass="23256">MVSVGWVDGCLQFQFAACRGWRARRGTSIKGSLVPDARDRARGRGRGRSIALLHHVGGAACIKVSHSTISRQREDNQVTSLSLGPGKGHVLHVATTEDLSTSAKRVSLRIGVRFGIAQGSRNPPLFTKYEACRVAPKRKCTAAASPNCLSGNPSQMPATAIQATVPPGQTSCQLFAAIRSGAGRVHWCAEYKVRVGNGPWRLTCRTLPTPPPLPRVL</sequence>
<organism evidence="1 2">
    <name type="scientific">Purpureocillium lilacinum</name>
    <name type="common">Paecilomyces lilacinus</name>
    <dbReference type="NCBI Taxonomy" id="33203"/>
    <lineage>
        <taxon>Eukaryota</taxon>
        <taxon>Fungi</taxon>
        <taxon>Dikarya</taxon>
        <taxon>Ascomycota</taxon>
        <taxon>Pezizomycotina</taxon>
        <taxon>Sordariomycetes</taxon>
        <taxon>Hypocreomycetidae</taxon>
        <taxon>Hypocreales</taxon>
        <taxon>Ophiocordycipitaceae</taxon>
        <taxon>Purpureocillium</taxon>
    </lineage>
</organism>
<gene>
    <name evidence="1" type="ORF">Purlil1_9196</name>
</gene>
<protein>
    <submittedName>
        <fullName evidence="1">Uncharacterized protein</fullName>
    </submittedName>
</protein>
<proteinExistence type="predicted"/>